<reference evidence="1" key="1">
    <citation type="submission" date="2018-05" db="EMBL/GenBank/DDBJ databases">
        <authorList>
            <person name="Lanie J.A."/>
            <person name="Ng W.-L."/>
            <person name="Kazmierczak K.M."/>
            <person name="Andrzejewski T.M."/>
            <person name="Davidsen T.M."/>
            <person name="Wayne K.J."/>
            <person name="Tettelin H."/>
            <person name="Glass J.I."/>
            <person name="Rusch D."/>
            <person name="Podicherti R."/>
            <person name="Tsui H.-C.T."/>
            <person name="Winkler M.E."/>
        </authorList>
    </citation>
    <scope>NUCLEOTIDE SEQUENCE</scope>
</reference>
<evidence type="ECO:0000313" key="1">
    <source>
        <dbReference type="EMBL" id="SVD07844.1"/>
    </source>
</evidence>
<protein>
    <submittedName>
        <fullName evidence="1">Uncharacterized protein</fullName>
    </submittedName>
</protein>
<feature type="non-terminal residue" evidence="1">
    <location>
        <position position="32"/>
    </location>
</feature>
<dbReference type="EMBL" id="UINC01128230">
    <property type="protein sequence ID" value="SVD07844.1"/>
    <property type="molecule type" value="Genomic_DNA"/>
</dbReference>
<proteinExistence type="predicted"/>
<organism evidence="1">
    <name type="scientific">marine metagenome</name>
    <dbReference type="NCBI Taxonomy" id="408172"/>
    <lineage>
        <taxon>unclassified sequences</taxon>
        <taxon>metagenomes</taxon>
        <taxon>ecological metagenomes</taxon>
    </lineage>
</organism>
<sequence length="32" mass="3528">MPLGYTAHIINSMSLAIPMHLFAYEVAVHRGS</sequence>
<dbReference type="AlphaFoldDB" id="A0A382SD58"/>
<accession>A0A382SD58</accession>
<name>A0A382SD58_9ZZZZ</name>
<gene>
    <name evidence="1" type="ORF">METZ01_LOCUS360698</name>
</gene>